<protein>
    <submittedName>
        <fullName evidence="1">Uncharacterized protein</fullName>
    </submittedName>
</protein>
<accession>A0A4Q9PCA2</accession>
<sequence>MSVPLLPLRTPRGTYGNCSARLRNLLSESDTLHDSHLVRVLSALDIYVYGNPSPQISASLPASKLQHLPIQAPAIRTNASSSRITASAAVVQNHWHQVEDCVGCSKRLQPDTEKGPDWEAVVPLL</sequence>
<keyword evidence="2" id="KW-1185">Reference proteome</keyword>
<dbReference type="AlphaFoldDB" id="A0A4Q9PCA2"/>
<proteinExistence type="predicted"/>
<name>A0A4Q9PCA2_9APHY</name>
<evidence type="ECO:0000313" key="1">
    <source>
        <dbReference type="EMBL" id="TBU52424.1"/>
    </source>
</evidence>
<evidence type="ECO:0000313" key="2">
    <source>
        <dbReference type="Proteomes" id="UP000292082"/>
    </source>
</evidence>
<dbReference type="EMBL" id="ML145251">
    <property type="protein sequence ID" value="TBU52424.1"/>
    <property type="molecule type" value="Genomic_DNA"/>
</dbReference>
<gene>
    <name evidence="1" type="ORF">BD310DRAFT_910096</name>
</gene>
<reference evidence="1 2" key="1">
    <citation type="submission" date="2019-01" db="EMBL/GenBank/DDBJ databases">
        <title>Draft genome sequences of three monokaryotic isolates of the white-rot basidiomycete fungus Dichomitus squalens.</title>
        <authorList>
            <consortium name="DOE Joint Genome Institute"/>
            <person name="Lopez S.C."/>
            <person name="Andreopoulos B."/>
            <person name="Pangilinan J."/>
            <person name="Lipzen A."/>
            <person name="Riley R."/>
            <person name="Ahrendt S."/>
            <person name="Ng V."/>
            <person name="Barry K."/>
            <person name="Daum C."/>
            <person name="Grigoriev I.V."/>
            <person name="Hilden K.S."/>
            <person name="Makela M.R."/>
            <person name="de Vries R.P."/>
        </authorList>
    </citation>
    <scope>NUCLEOTIDE SEQUENCE [LARGE SCALE GENOMIC DNA]</scope>
    <source>
        <strain evidence="1 2">CBS 464.89</strain>
    </source>
</reference>
<dbReference type="Proteomes" id="UP000292082">
    <property type="component" value="Unassembled WGS sequence"/>
</dbReference>
<organism evidence="1 2">
    <name type="scientific">Dichomitus squalens</name>
    <dbReference type="NCBI Taxonomy" id="114155"/>
    <lineage>
        <taxon>Eukaryota</taxon>
        <taxon>Fungi</taxon>
        <taxon>Dikarya</taxon>
        <taxon>Basidiomycota</taxon>
        <taxon>Agaricomycotina</taxon>
        <taxon>Agaricomycetes</taxon>
        <taxon>Polyporales</taxon>
        <taxon>Polyporaceae</taxon>
        <taxon>Dichomitus</taxon>
    </lineage>
</organism>